<protein>
    <recommendedName>
        <fullName evidence="10">Phytanoyl-CoA dioxygenase</fullName>
    </recommendedName>
</protein>
<evidence type="ECO:0000256" key="3">
    <source>
        <dbReference type="ARBA" id="ARBA00011738"/>
    </source>
</evidence>
<dbReference type="Proteomes" id="UP000799441">
    <property type="component" value="Unassembled WGS sequence"/>
</dbReference>
<evidence type="ECO:0000313" key="9">
    <source>
        <dbReference type="Proteomes" id="UP000799441"/>
    </source>
</evidence>
<comment type="caution">
    <text evidence="8">The sequence shown here is derived from an EMBL/GenBank/DDBJ whole genome shotgun (WGS) entry which is preliminary data.</text>
</comment>
<dbReference type="InterPro" id="IPR008775">
    <property type="entry name" value="Phytyl_CoA_dOase-like"/>
</dbReference>
<evidence type="ECO:0000256" key="1">
    <source>
        <dbReference type="ARBA" id="ARBA00001962"/>
    </source>
</evidence>
<dbReference type="GO" id="GO:0051213">
    <property type="term" value="F:dioxygenase activity"/>
    <property type="evidence" value="ECO:0007669"/>
    <property type="project" value="UniProtKB-KW"/>
</dbReference>
<keyword evidence="4" id="KW-0479">Metal-binding</keyword>
<evidence type="ECO:0000256" key="5">
    <source>
        <dbReference type="ARBA" id="ARBA00022964"/>
    </source>
</evidence>
<dbReference type="OrthoDB" id="445007at2759"/>
<evidence type="ECO:0000256" key="2">
    <source>
        <dbReference type="ARBA" id="ARBA00005830"/>
    </source>
</evidence>
<evidence type="ECO:0000256" key="7">
    <source>
        <dbReference type="ARBA" id="ARBA00023004"/>
    </source>
</evidence>
<comment type="similarity">
    <text evidence="2">Belongs to the PhyH family.</text>
</comment>
<reference evidence="8" key="1">
    <citation type="journal article" date="2020" name="Stud. Mycol.">
        <title>101 Dothideomycetes genomes: a test case for predicting lifestyles and emergence of pathogens.</title>
        <authorList>
            <person name="Haridas S."/>
            <person name="Albert R."/>
            <person name="Binder M."/>
            <person name="Bloem J."/>
            <person name="Labutti K."/>
            <person name="Salamov A."/>
            <person name="Andreopoulos B."/>
            <person name="Baker S."/>
            <person name="Barry K."/>
            <person name="Bills G."/>
            <person name="Bluhm B."/>
            <person name="Cannon C."/>
            <person name="Castanera R."/>
            <person name="Culley D."/>
            <person name="Daum C."/>
            <person name="Ezra D."/>
            <person name="Gonzalez J."/>
            <person name="Henrissat B."/>
            <person name="Kuo A."/>
            <person name="Liang C."/>
            <person name="Lipzen A."/>
            <person name="Lutzoni F."/>
            <person name="Magnuson J."/>
            <person name="Mondo S."/>
            <person name="Nolan M."/>
            <person name="Ohm R."/>
            <person name="Pangilinan J."/>
            <person name="Park H.-J."/>
            <person name="Ramirez L."/>
            <person name="Alfaro M."/>
            <person name="Sun H."/>
            <person name="Tritt A."/>
            <person name="Yoshinaga Y."/>
            <person name="Zwiers L.-H."/>
            <person name="Turgeon B."/>
            <person name="Goodwin S."/>
            <person name="Spatafora J."/>
            <person name="Crous P."/>
            <person name="Grigoriev I."/>
        </authorList>
    </citation>
    <scope>NUCLEOTIDE SEQUENCE</scope>
    <source>
        <strain evidence="8">CBS 116435</strain>
    </source>
</reference>
<accession>A0A9P4Q600</accession>
<dbReference type="GO" id="GO:0046872">
    <property type="term" value="F:metal ion binding"/>
    <property type="evidence" value="ECO:0007669"/>
    <property type="project" value="UniProtKB-KW"/>
</dbReference>
<comment type="subunit">
    <text evidence="3">Homodimer.</text>
</comment>
<dbReference type="PANTHER" id="PTHR20883:SF45">
    <property type="entry name" value="PHYTANOYL-COA DIOXYGENASE FAMILY PROTEIN"/>
    <property type="match status" value="1"/>
</dbReference>
<name>A0A9P4Q600_9PEZI</name>
<dbReference type="Gene3D" id="2.60.120.620">
    <property type="entry name" value="q2cbj1_9rhob like domain"/>
    <property type="match status" value="1"/>
</dbReference>
<organism evidence="8 9">
    <name type="scientific">Polychaeton citri CBS 116435</name>
    <dbReference type="NCBI Taxonomy" id="1314669"/>
    <lineage>
        <taxon>Eukaryota</taxon>
        <taxon>Fungi</taxon>
        <taxon>Dikarya</taxon>
        <taxon>Ascomycota</taxon>
        <taxon>Pezizomycotina</taxon>
        <taxon>Dothideomycetes</taxon>
        <taxon>Dothideomycetidae</taxon>
        <taxon>Capnodiales</taxon>
        <taxon>Capnodiaceae</taxon>
        <taxon>Polychaeton</taxon>
    </lineage>
</organism>
<keyword evidence="7" id="KW-0408">Iron</keyword>
<proteinExistence type="inferred from homology"/>
<evidence type="ECO:0000256" key="6">
    <source>
        <dbReference type="ARBA" id="ARBA00023002"/>
    </source>
</evidence>
<dbReference type="AlphaFoldDB" id="A0A9P4Q600"/>
<sequence>MGIPPPIDASYMPVSSIQRLPPSAPIEDILGILESDGGVIIEDFFSPKDLENVGLEIKASNSGASSAWKNDSISIIPKETNLIPGLVGKSSTIAAVCETPLLTQLRERILTERFTVWREGVGQEYKIDPLLSCSFGFDIGHPAPRQLLHRDDNIHGIRHGGPFDLEKQSQFACLIAGCDTTRENGATMFIPGSHHWDDNRKPRVDEICFAEMKAGSALIFLGAAYHGGGHNSLPDFRRVVYGLFFVRGTLRTEENQFLTVPRSTVLKMSPVLQALLGYKQPETVLGIVDNKDPMSDLEHFLTAANK</sequence>
<dbReference type="Pfam" id="PF05721">
    <property type="entry name" value="PhyH"/>
    <property type="match status" value="1"/>
</dbReference>
<keyword evidence="5" id="KW-0223">Dioxygenase</keyword>
<keyword evidence="9" id="KW-1185">Reference proteome</keyword>
<keyword evidence="6" id="KW-0560">Oxidoreductase</keyword>
<evidence type="ECO:0008006" key="10">
    <source>
        <dbReference type="Google" id="ProtNLM"/>
    </source>
</evidence>
<dbReference type="EMBL" id="MU003802">
    <property type="protein sequence ID" value="KAF2720200.1"/>
    <property type="molecule type" value="Genomic_DNA"/>
</dbReference>
<evidence type="ECO:0000313" key="8">
    <source>
        <dbReference type="EMBL" id="KAF2720200.1"/>
    </source>
</evidence>
<dbReference type="SUPFAM" id="SSF51197">
    <property type="entry name" value="Clavaminate synthase-like"/>
    <property type="match status" value="1"/>
</dbReference>
<gene>
    <name evidence="8" type="ORF">K431DRAFT_249779</name>
</gene>
<dbReference type="PANTHER" id="PTHR20883">
    <property type="entry name" value="PHYTANOYL-COA DIOXYGENASE DOMAIN CONTAINING 1"/>
    <property type="match status" value="1"/>
</dbReference>
<comment type="cofactor">
    <cofactor evidence="1">
        <name>Fe cation</name>
        <dbReference type="ChEBI" id="CHEBI:24875"/>
    </cofactor>
</comment>
<evidence type="ECO:0000256" key="4">
    <source>
        <dbReference type="ARBA" id="ARBA00022723"/>
    </source>
</evidence>